<organism evidence="2 3">
    <name type="scientific">Kribbella amoyensis</name>
    <dbReference type="NCBI Taxonomy" id="996641"/>
    <lineage>
        <taxon>Bacteria</taxon>
        <taxon>Bacillati</taxon>
        <taxon>Actinomycetota</taxon>
        <taxon>Actinomycetes</taxon>
        <taxon>Propionibacteriales</taxon>
        <taxon>Kribbellaceae</taxon>
        <taxon>Kribbella</taxon>
    </lineage>
</organism>
<evidence type="ECO:0000313" key="3">
    <source>
        <dbReference type="Proteomes" id="UP000318380"/>
    </source>
</evidence>
<proteinExistence type="predicted"/>
<dbReference type="GO" id="GO:0031412">
    <property type="term" value="P:gas vesicle organization"/>
    <property type="evidence" value="ECO:0007669"/>
    <property type="project" value="InterPro"/>
</dbReference>
<gene>
    <name evidence="2" type="ORF">FB561_2821</name>
</gene>
<evidence type="ECO:0000313" key="2">
    <source>
        <dbReference type="EMBL" id="TWD81700.1"/>
    </source>
</evidence>
<reference evidence="2 3" key="1">
    <citation type="submission" date="2019-06" db="EMBL/GenBank/DDBJ databases">
        <title>Sequencing the genomes of 1000 actinobacteria strains.</title>
        <authorList>
            <person name="Klenk H.-P."/>
        </authorList>
    </citation>
    <scope>NUCLEOTIDE SEQUENCE [LARGE SCALE GENOMIC DNA]</scope>
    <source>
        <strain evidence="2 3">DSM 24683</strain>
    </source>
</reference>
<dbReference type="AlphaFoldDB" id="A0A561BS21"/>
<dbReference type="EMBL" id="VIVK01000001">
    <property type="protein sequence ID" value="TWD81700.1"/>
    <property type="molecule type" value="Genomic_DNA"/>
</dbReference>
<dbReference type="Proteomes" id="UP000318380">
    <property type="component" value="Unassembled WGS sequence"/>
</dbReference>
<feature type="region of interest" description="Disordered" evidence="1">
    <location>
        <begin position="1"/>
        <end position="51"/>
    </location>
</feature>
<name>A0A561BS21_9ACTN</name>
<accession>A0A561BS21</accession>
<keyword evidence="3" id="KW-1185">Reference proteome</keyword>
<evidence type="ECO:0000256" key="1">
    <source>
        <dbReference type="SAM" id="MobiDB-lite"/>
    </source>
</evidence>
<dbReference type="InterPro" id="IPR008634">
    <property type="entry name" value="Gas-vesicle_GvpO"/>
</dbReference>
<dbReference type="PIRSF" id="PIRSF028743">
    <property type="entry name" value="GvpO_protein"/>
    <property type="match status" value="1"/>
</dbReference>
<protein>
    <submittedName>
        <fullName evidence="2">Gas vesicle protein GvpO</fullName>
    </submittedName>
</protein>
<sequence>MTTTRRTGQQSERRRNTAKKATARPDRSRRGTADEDRQPSRSRKPSLRSVALSAATELSELIGHQVESVVAIDRDDDGWKVQVEVVESRRVPDTTDILAIYEVETDGDGAMTGYRRLGRHVRGRTQE</sequence>
<comment type="caution">
    <text evidence="2">The sequence shown here is derived from an EMBL/GenBank/DDBJ whole genome shotgun (WGS) entry which is preliminary data.</text>
</comment>
<dbReference type="RefSeq" id="WP_170284667.1">
    <property type="nucleotide sequence ID" value="NZ_VIVK01000001.1"/>
</dbReference>
<feature type="compositionally biased region" description="Basic and acidic residues" evidence="1">
    <location>
        <begin position="23"/>
        <end position="39"/>
    </location>
</feature>
<feature type="compositionally biased region" description="Polar residues" evidence="1">
    <location>
        <begin position="1"/>
        <end position="10"/>
    </location>
</feature>
<dbReference type="Pfam" id="PF05800">
    <property type="entry name" value="GvpO"/>
    <property type="match status" value="1"/>
</dbReference>